<dbReference type="InterPro" id="IPR013087">
    <property type="entry name" value="Znf_C2H2_type"/>
</dbReference>
<dbReference type="Gene3D" id="3.30.160.60">
    <property type="entry name" value="Classic Zinc Finger"/>
    <property type="match status" value="3"/>
</dbReference>
<keyword evidence="2" id="KW-0479">Metal-binding</keyword>
<dbReference type="GO" id="GO:0010468">
    <property type="term" value="P:regulation of gene expression"/>
    <property type="evidence" value="ECO:0007669"/>
    <property type="project" value="TreeGrafter"/>
</dbReference>
<feature type="compositionally biased region" description="Acidic residues" evidence="10">
    <location>
        <begin position="322"/>
        <end position="339"/>
    </location>
</feature>
<keyword evidence="8" id="KW-0539">Nucleus</keyword>
<gene>
    <name evidence="12" type="ORF">DFQ27_001387</name>
</gene>
<dbReference type="SUPFAM" id="SSF57667">
    <property type="entry name" value="beta-beta-alpha zinc fingers"/>
    <property type="match status" value="2"/>
</dbReference>
<keyword evidence="6" id="KW-0805">Transcription regulation</keyword>
<keyword evidence="5" id="KW-0862">Zinc</keyword>
<evidence type="ECO:0000256" key="6">
    <source>
        <dbReference type="ARBA" id="ARBA00023015"/>
    </source>
</evidence>
<dbReference type="GO" id="GO:0008270">
    <property type="term" value="F:zinc ion binding"/>
    <property type="evidence" value="ECO:0007669"/>
    <property type="project" value="UniProtKB-KW"/>
</dbReference>
<dbReference type="FunFam" id="3.30.160.60:FF:000286">
    <property type="entry name" value="Zinc finger protein 770"/>
    <property type="match status" value="1"/>
</dbReference>
<dbReference type="PANTHER" id="PTHR16515">
    <property type="entry name" value="PR DOMAIN ZINC FINGER PROTEIN"/>
    <property type="match status" value="1"/>
</dbReference>
<dbReference type="PROSITE" id="PS50157">
    <property type="entry name" value="ZINC_FINGER_C2H2_2"/>
    <property type="match status" value="3"/>
</dbReference>
<feature type="region of interest" description="Disordered" evidence="10">
    <location>
        <begin position="539"/>
        <end position="620"/>
    </location>
</feature>
<evidence type="ECO:0000259" key="11">
    <source>
        <dbReference type="PROSITE" id="PS50157"/>
    </source>
</evidence>
<dbReference type="Proteomes" id="UP000807716">
    <property type="component" value="Unassembled WGS sequence"/>
</dbReference>
<dbReference type="AlphaFoldDB" id="A0A9P6QCC3"/>
<feature type="compositionally biased region" description="Acidic residues" evidence="10">
    <location>
        <begin position="270"/>
        <end position="280"/>
    </location>
</feature>
<evidence type="ECO:0000313" key="13">
    <source>
        <dbReference type="Proteomes" id="UP000807716"/>
    </source>
</evidence>
<dbReference type="PANTHER" id="PTHR16515:SF49">
    <property type="entry name" value="GASTRULA ZINC FINGER PROTEIN XLCGF49.1-LIKE-RELATED"/>
    <property type="match status" value="1"/>
</dbReference>
<evidence type="ECO:0000256" key="3">
    <source>
        <dbReference type="ARBA" id="ARBA00022737"/>
    </source>
</evidence>
<feature type="region of interest" description="Disordered" evidence="10">
    <location>
        <begin position="249"/>
        <end position="392"/>
    </location>
</feature>
<feature type="compositionally biased region" description="Low complexity" evidence="10">
    <location>
        <begin position="375"/>
        <end position="391"/>
    </location>
</feature>
<feature type="compositionally biased region" description="Basic and acidic residues" evidence="10">
    <location>
        <begin position="547"/>
        <end position="580"/>
    </location>
</feature>
<evidence type="ECO:0000256" key="4">
    <source>
        <dbReference type="ARBA" id="ARBA00022771"/>
    </source>
</evidence>
<feature type="domain" description="C2H2-type" evidence="11">
    <location>
        <begin position="485"/>
        <end position="514"/>
    </location>
</feature>
<keyword evidence="3" id="KW-0677">Repeat</keyword>
<evidence type="ECO:0000256" key="8">
    <source>
        <dbReference type="ARBA" id="ARBA00023242"/>
    </source>
</evidence>
<keyword evidence="4 9" id="KW-0863">Zinc-finger</keyword>
<evidence type="ECO:0000256" key="9">
    <source>
        <dbReference type="PROSITE-ProRule" id="PRU00042"/>
    </source>
</evidence>
<dbReference type="GO" id="GO:0005634">
    <property type="term" value="C:nucleus"/>
    <property type="evidence" value="ECO:0007669"/>
    <property type="project" value="UniProtKB-SubCell"/>
</dbReference>
<comment type="subcellular location">
    <subcellularLocation>
        <location evidence="1">Nucleus</location>
    </subcellularLocation>
</comment>
<feature type="compositionally biased region" description="Acidic residues" evidence="10">
    <location>
        <begin position="288"/>
        <end position="305"/>
    </location>
</feature>
<evidence type="ECO:0000256" key="1">
    <source>
        <dbReference type="ARBA" id="ARBA00004123"/>
    </source>
</evidence>
<feature type="domain" description="C2H2-type" evidence="11">
    <location>
        <begin position="515"/>
        <end position="542"/>
    </location>
</feature>
<dbReference type="InterPro" id="IPR036236">
    <property type="entry name" value="Znf_C2H2_sf"/>
</dbReference>
<comment type="caution">
    <text evidence="12">The sequence shown here is derived from an EMBL/GenBank/DDBJ whole genome shotgun (WGS) entry which is preliminary data.</text>
</comment>
<evidence type="ECO:0000256" key="2">
    <source>
        <dbReference type="ARBA" id="ARBA00022723"/>
    </source>
</evidence>
<dbReference type="Pfam" id="PF00096">
    <property type="entry name" value="zf-C2H2"/>
    <property type="match status" value="2"/>
</dbReference>
<keyword evidence="13" id="KW-1185">Reference proteome</keyword>
<dbReference type="PROSITE" id="PS00028">
    <property type="entry name" value="ZINC_FINGER_C2H2_1"/>
    <property type="match status" value="2"/>
</dbReference>
<evidence type="ECO:0000256" key="10">
    <source>
        <dbReference type="SAM" id="MobiDB-lite"/>
    </source>
</evidence>
<reference evidence="12" key="1">
    <citation type="journal article" date="2020" name="Fungal Divers.">
        <title>Resolving the Mortierellaceae phylogeny through synthesis of multi-gene phylogenetics and phylogenomics.</title>
        <authorList>
            <person name="Vandepol N."/>
            <person name="Liber J."/>
            <person name="Desiro A."/>
            <person name="Na H."/>
            <person name="Kennedy M."/>
            <person name="Barry K."/>
            <person name="Grigoriev I.V."/>
            <person name="Miller A.N."/>
            <person name="O'Donnell K."/>
            <person name="Stajich J.E."/>
            <person name="Bonito G."/>
        </authorList>
    </citation>
    <scope>NUCLEOTIDE SEQUENCE</scope>
    <source>
        <strain evidence="12">BC1065</strain>
    </source>
</reference>
<dbReference type="InterPro" id="IPR050331">
    <property type="entry name" value="Zinc_finger"/>
</dbReference>
<protein>
    <recommendedName>
        <fullName evidence="11">C2H2-type domain-containing protein</fullName>
    </recommendedName>
</protein>
<evidence type="ECO:0000256" key="5">
    <source>
        <dbReference type="ARBA" id="ARBA00022833"/>
    </source>
</evidence>
<evidence type="ECO:0000256" key="7">
    <source>
        <dbReference type="ARBA" id="ARBA00023163"/>
    </source>
</evidence>
<dbReference type="OrthoDB" id="4748970at2759"/>
<dbReference type="FunFam" id="3.30.160.60:FF:002343">
    <property type="entry name" value="Zinc finger protein 33A"/>
    <property type="match status" value="1"/>
</dbReference>
<feature type="compositionally biased region" description="Polar residues" evidence="10">
    <location>
        <begin position="609"/>
        <end position="620"/>
    </location>
</feature>
<keyword evidence="7" id="KW-0804">Transcription</keyword>
<proteinExistence type="predicted"/>
<feature type="compositionally biased region" description="Low complexity" evidence="10">
    <location>
        <begin position="145"/>
        <end position="174"/>
    </location>
</feature>
<name>A0A9P6QCC3_9FUNG</name>
<evidence type="ECO:0000313" key="12">
    <source>
        <dbReference type="EMBL" id="KAG0264153.1"/>
    </source>
</evidence>
<feature type="compositionally biased region" description="Polar residues" evidence="10">
    <location>
        <begin position="79"/>
        <end position="110"/>
    </location>
</feature>
<feature type="region of interest" description="Disordered" evidence="10">
    <location>
        <begin position="1"/>
        <end position="198"/>
    </location>
</feature>
<feature type="compositionally biased region" description="Polar residues" evidence="10">
    <location>
        <begin position="359"/>
        <end position="374"/>
    </location>
</feature>
<feature type="domain" description="C2H2-type" evidence="11">
    <location>
        <begin position="457"/>
        <end position="484"/>
    </location>
</feature>
<feature type="compositionally biased region" description="Low complexity" evidence="10">
    <location>
        <begin position="114"/>
        <end position="132"/>
    </location>
</feature>
<organism evidence="12 13">
    <name type="scientific">Actinomortierella ambigua</name>
    <dbReference type="NCBI Taxonomy" id="1343610"/>
    <lineage>
        <taxon>Eukaryota</taxon>
        <taxon>Fungi</taxon>
        <taxon>Fungi incertae sedis</taxon>
        <taxon>Mucoromycota</taxon>
        <taxon>Mortierellomycotina</taxon>
        <taxon>Mortierellomycetes</taxon>
        <taxon>Mortierellales</taxon>
        <taxon>Mortierellaceae</taxon>
        <taxon>Actinomortierella</taxon>
    </lineage>
</organism>
<feature type="compositionally biased region" description="Pro residues" evidence="10">
    <location>
        <begin position="133"/>
        <end position="144"/>
    </location>
</feature>
<sequence>MHSPSSITPIHFPFVPPASKQPQPQPQPQQPQPQHQHQHQPEQQQHQNQQHPQEQQSQLLHQHQASSPPSSSSAHQHSTGGNSTATTSPRVSATLQDPSAVSISAPSFQSHRLAPSAMHASTPASSPAHPATPIRPSPDPPSPKLSPLTTTTTTGPWTRPVPTSPLSQQPSPSSIDVKNAPDNTPPVRRCSTSRTKVELESIDDAADTLLSIQQQRHPQDHVGMMSTGHDRLMEVKEEAVEEVMEEIVAAQGEDHTSQGATIDESNIEMKEEEGEDEDVEDERRMEEDVREEDEDEDEDEEDDEYSGNREGYLSHRHRYDAEQEIDELMSDEEEGEYGQDQEFSMHEPNQGADRRPQDDISSQPSIHENPDNTILSSSPTSPSSPLSTSSTFAAPNAMFSSTMNRDAQPLSAPRLAPIQPRPAGQADNPPTPLVVKGFLIKDIPPPAPKKRTTPAKHQCPECGKMFTRPFNLKSHQRTHTQERPFVCPVKECQRAFSRLHDCNRHTRTHWRVKPYSCPECGRNFVRQDALTRHLRLDFGHNRCTGAPKDKDKEKDKDKDKDKDRDREKDKDREADGEKTKKPPVMRIAAKPNSTSNGRLPDFTGKEPLSSFNFAATASYR</sequence>
<dbReference type="SMART" id="SM00355">
    <property type="entry name" value="ZnF_C2H2"/>
    <property type="match status" value="3"/>
</dbReference>
<feature type="compositionally biased region" description="Low complexity" evidence="10">
    <location>
        <begin position="41"/>
        <end position="78"/>
    </location>
</feature>
<accession>A0A9P6QCC3</accession>
<dbReference type="EMBL" id="JAAAJB010000146">
    <property type="protein sequence ID" value="KAG0264153.1"/>
    <property type="molecule type" value="Genomic_DNA"/>
</dbReference>